<comment type="caution">
    <text evidence="2">The sequence shown here is derived from an EMBL/GenBank/DDBJ whole genome shotgun (WGS) entry which is preliminary data.</text>
</comment>
<dbReference type="Proteomes" id="UP000789396">
    <property type="component" value="Unassembled WGS sequence"/>
</dbReference>
<dbReference type="InterPro" id="IPR013087">
    <property type="entry name" value="Znf_C2H2_type"/>
</dbReference>
<evidence type="ECO:0000259" key="1">
    <source>
        <dbReference type="PROSITE" id="PS00028"/>
    </source>
</evidence>
<proteinExistence type="predicted"/>
<organism evidence="2 3">
    <name type="scientific">Racocetra fulgida</name>
    <dbReference type="NCBI Taxonomy" id="60492"/>
    <lineage>
        <taxon>Eukaryota</taxon>
        <taxon>Fungi</taxon>
        <taxon>Fungi incertae sedis</taxon>
        <taxon>Mucoromycota</taxon>
        <taxon>Glomeromycotina</taxon>
        <taxon>Glomeromycetes</taxon>
        <taxon>Diversisporales</taxon>
        <taxon>Gigasporaceae</taxon>
        <taxon>Racocetra</taxon>
    </lineage>
</organism>
<dbReference type="PROSITE" id="PS00028">
    <property type="entry name" value="ZINC_FINGER_C2H2_1"/>
    <property type="match status" value="1"/>
</dbReference>
<name>A0A9N9A342_9GLOM</name>
<sequence length="153" mass="17753">MGLKSGPPRRNYGTKLQKKHNKFKCPYPGCNLYFSSYGKVSQHTKDIHDNTLLGAKYEQESKIEQRISAKRNTSFKETFCKQLDDIINGLTKYCSLTEQGSLIDENLNKTNSLKNEEKIALLVNQNRELDEKYTNIQEKYTILQWQIEGVIEL</sequence>
<evidence type="ECO:0000313" key="3">
    <source>
        <dbReference type="Proteomes" id="UP000789396"/>
    </source>
</evidence>
<gene>
    <name evidence="2" type="ORF">RFULGI_LOCUS3083</name>
</gene>
<evidence type="ECO:0000313" key="2">
    <source>
        <dbReference type="EMBL" id="CAG8515149.1"/>
    </source>
</evidence>
<dbReference type="SMART" id="SM00355">
    <property type="entry name" value="ZnF_C2H2"/>
    <property type="match status" value="1"/>
</dbReference>
<dbReference type="AlphaFoldDB" id="A0A9N9A342"/>
<accession>A0A9N9A342</accession>
<feature type="domain" description="C2H2-type" evidence="1">
    <location>
        <begin position="25"/>
        <end position="48"/>
    </location>
</feature>
<protein>
    <submittedName>
        <fullName evidence="2">6159_t:CDS:1</fullName>
    </submittedName>
</protein>
<keyword evidence="3" id="KW-1185">Reference proteome</keyword>
<dbReference type="EMBL" id="CAJVPZ010002546">
    <property type="protein sequence ID" value="CAG8515149.1"/>
    <property type="molecule type" value="Genomic_DNA"/>
</dbReference>
<reference evidence="2" key="1">
    <citation type="submission" date="2021-06" db="EMBL/GenBank/DDBJ databases">
        <authorList>
            <person name="Kallberg Y."/>
            <person name="Tangrot J."/>
            <person name="Rosling A."/>
        </authorList>
    </citation>
    <scope>NUCLEOTIDE SEQUENCE</scope>
    <source>
        <strain evidence="2">IN212</strain>
    </source>
</reference>